<evidence type="ECO:0000256" key="4">
    <source>
        <dbReference type="ARBA" id="ARBA00022898"/>
    </source>
</evidence>
<dbReference type="STRING" id="1232681.ADIS_3223"/>
<dbReference type="PANTHER" id="PTHR43643">
    <property type="entry name" value="HISTIDINOL-PHOSPHATE AMINOTRANSFERASE 2"/>
    <property type="match status" value="1"/>
</dbReference>
<dbReference type="PANTHER" id="PTHR43643:SF3">
    <property type="entry name" value="HISTIDINOL-PHOSPHATE AMINOTRANSFERASE"/>
    <property type="match status" value="1"/>
</dbReference>
<comment type="caution">
    <text evidence="6">The sequence shown here is derived from an EMBL/GenBank/DDBJ whole genome shotgun (WGS) entry which is preliminary data.</text>
</comment>
<dbReference type="EC" id="2.6.1.9" evidence="6"/>
<evidence type="ECO:0000256" key="2">
    <source>
        <dbReference type="ARBA" id="ARBA00022576"/>
    </source>
</evidence>
<dbReference type="InterPro" id="IPR004839">
    <property type="entry name" value="Aminotransferase_I/II_large"/>
</dbReference>
<reference evidence="6 7" key="1">
    <citation type="submission" date="2013-02" db="EMBL/GenBank/DDBJ databases">
        <title>A novel strain isolated from Lonar lake, Maharashtra, India.</title>
        <authorList>
            <person name="Singh A."/>
        </authorList>
    </citation>
    <scope>NUCLEOTIDE SEQUENCE [LARGE SCALE GENOMIC DNA]</scope>
    <source>
        <strain evidence="6 7">AK24</strain>
    </source>
</reference>
<dbReference type="InterPro" id="IPR050106">
    <property type="entry name" value="HistidinolP_aminotransfase"/>
</dbReference>
<organism evidence="6 7">
    <name type="scientific">Lunatimonas lonarensis</name>
    <dbReference type="NCBI Taxonomy" id="1232681"/>
    <lineage>
        <taxon>Bacteria</taxon>
        <taxon>Pseudomonadati</taxon>
        <taxon>Bacteroidota</taxon>
        <taxon>Cytophagia</taxon>
        <taxon>Cytophagales</taxon>
        <taxon>Cyclobacteriaceae</taxon>
    </lineage>
</organism>
<feature type="domain" description="Aminotransferase class I/classII large" evidence="5">
    <location>
        <begin position="18"/>
        <end position="341"/>
    </location>
</feature>
<dbReference type="CDD" id="cd00609">
    <property type="entry name" value="AAT_like"/>
    <property type="match status" value="1"/>
</dbReference>
<keyword evidence="2 6" id="KW-0032">Aminotransferase</keyword>
<dbReference type="Gene3D" id="3.90.1150.10">
    <property type="entry name" value="Aspartate Aminotransferase, domain 1"/>
    <property type="match status" value="1"/>
</dbReference>
<evidence type="ECO:0000256" key="1">
    <source>
        <dbReference type="ARBA" id="ARBA00007970"/>
    </source>
</evidence>
<dbReference type="GO" id="GO:0030170">
    <property type="term" value="F:pyridoxal phosphate binding"/>
    <property type="evidence" value="ECO:0007669"/>
    <property type="project" value="InterPro"/>
</dbReference>
<keyword evidence="3 6" id="KW-0808">Transferase</keyword>
<evidence type="ECO:0000313" key="6">
    <source>
        <dbReference type="EMBL" id="EON76095.1"/>
    </source>
</evidence>
<dbReference type="Proteomes" id="UP000013909">
    <property type="component" value="Unassembled WGS sequence"/>
</dbReference>
<gene>
    <name evidence="6" type="ORF">ADIS_3223</name>
</gene>
<protein>
    <submittedName>
        <fullName evidence="6">Histidinol-phosphate aminotransferase</fullName>
        <ecNumber evidence="6">2.6.1.9</ecNumber>
    </submittedName>
</protein>
<evidence type="ECO:0000256" key="3">
    <source>
        <dbReference type="ARBA" id="ARBA00022679"/>
    </source>
</evidence>
<sequence length="346" mass="37697">MVKEIIYPPMNEIKMRARLSANENPFGPSAKVQKAISESIAMGNRYGHADAAYLISMIAEKEGVKPENIMLGPGSTDLLEKTAIVLCKDGGNVVSADPTYMSLINTAEKIGGSWKAVPLKSDYSHDLPGMSAAVDNTTKLVYVCNPNNPMGAITAGSSLKEFCKSVSKKAPIFVDEAYLEFMDNPGDNTMAGLVAEGYDVMVARTFSKIHGMAGLRVGYLVATEERVKSITSLVRGTMGLCVTSLKGAIASMQDEQFLTNCRKWNKESREFTTEKVVSMGFAPIPSHTSFVIFPIAQEGREFSKKMMDQGVGIRAYSMYDSSWCRVSMGTMDEMKLFVDALKVSTT</sequence>
<dbReference type="GO" id="GO:0004400">
    <property type="term" value="F:histidinol-phosphate transaminase activity"/>
    <property type="evidence" value="ECO:0007669"/>
    <property type="project" value="UniProtKB-EC"/>
</dbReference>
<dbReference type="PATRIC" id="fig|1288963.3.peg.3216"/>
<dbReference type="InterPro" id="IPR015424">
    <property type="entry name" value="PyrdxlP-dep_Trfase"/>
</dbReference>
<dbReference type="Pfam" id="PF00155">
    <property type="entry name" value="Aminotran_1_2"/>
    <property type="match status" value="1"/>
</dbReference>
<proteinExistence type="inferred from homology"/>
<accession>R7ZPS4</accession>
<evidence type="ECO:0000313" key="7">
    <source>
        <dbReference type="Proteomes" id="UP000013909"/>
    </source>
</evidence>
<comment type="similarity">
    <text evidence="1">Belongs to the class-II pyridoxal-phosphate-dependent aminotransferase family. Histidinol-phosphate aminotransferase subfamily.</text>
</comment>
<keyword evidence="4" id="KW-0663">Pyridoxal phosphate</keyword>
<name>R7ZPS4_9BACT</name>
<dbReference type="SUPFAM" id="SSF53383">
    <property type="entry name" value="PLP-dependent transferases"/>
    <property type="match status" value="1"/>
</dbReference>
<dbReference type="InterPro" id="IPR015422">
    <property type="entry name" value="PyrdxlP-dep_Trfase_small"/>
</dbReference>
<evidence type="ECO:0000259" key="5">
    <source>
        <dbReference type="Pfam" id="PF00155"/>
    </source>
</evidence>
<keyword evidence="7" id="KW-1185">Reference proteome</keyword>
<dbReference type="AlphaFoldDB" id="R7ZPS4"/>
<dbReference type="InterPro" id="IPR015421">
    <property type="entry name" value="PyrdxlP-dep_Trfase_major"/>
</dbReference>
<dbReference type="EMBL" id="AQHR01000088">
    <property type="protein sequence ID" value="EON76095.1"/>
    <property type="molecule type" value="Genomic_DNA"/>
</dbReference>
<dbReference type="Gene3D" id="3.40.640.10">
    <property type="entry name" value="Type I PLP-dependent aspartate aminotransferase-like (Major domain)"/>
    <property type="match status" value="1"/>
</dbReference>